<comment type="caution">
    <text evidence="2">The sequence shown here is derived from an EMBL/GenBank/DDBJ whole genome shotgun (WGS) entry which is preliminary data.</text>
</comment>
<sequence length="266" mass="29281">MPTLPRPDVDLYYEISGEGPPLLLIPGMLSDSASWLPLIPLLAPHFTLIRVDNRATGRMQKCAPFTLEDCVNDIAALLDHLDLNEVHVAGHSMGGFLTLMLADRAPKRLASISLLTSAPINGPRNFLLFDQALQIRRNADLPEGFWLRNLFPWFMSPAFFSDPAYLDASIAASQAYPFAQTADSMELQLNALTGFNATPYVKPLPCPAQAILGANDLLFSEFDAKEALAPIRDLKISTIKDAAHSIHWEQPQNVAEALRYFALNAP</sequence>
<dbReference type="InterPro" id="IPR000073">
    <property type="entry name" value="AB_hydrolase_1"/>
</dbReference>
<keyword evidence="3" id="KW-1185">Reference proteome</keyword>
<dbReference type="InterPro" id="IPR050266">
    <property type="entry name" value="AB_hydrolase_sf"/>
</dbReference>
<dbReference type="InterPro" id="IPR029058">
    <property type="entry name" value="AB_hydrolase_fold"/>
</dbReference>
<name>A0A916QSQ2_9RHOB</name>
<dbReference type="Proteomes" id="UP000628017">
    <property type="component" value="Unassembled WGS sequence"/>
</dbReference>
<protein>
    <submittedName>
        <fullName evidence="2">Alpha/beta hydrolase fold protein</fullName>
    </submittedName>
</protein>
<dbReference type="EMBL" id="BMKA01000001">
    <property type="protein sequence ID" value="GGA07966.1"/>
    <property type="molecule type" value="Genomic_DNA"/>
</dbReference>
<reference evidence="2" key="1">
    <citation type="journal article" date="2014" name="Int. J. Syst. Evol. Microbiol.">
        <title>Complete genome sequence of Corynebacterium casei LMG S-19264T (=DSM 44701T), isolated from a smear-ripened cheese.</title>
        <authorList>
            <consortium name="US DOE Joint Genome Institute (JGI-PGF)"/>
            <person name="Walter F."/>
            <person name="Albersmeier A."/>
            <person name="Kalinowski J."/>
            <person name="Ruckert C."/>
        </authorList>
    </citation>
    <scope>NUCLEOTIDE SEQUENCE</scope>
    <source>
        <strain evidence="2">CGMCC 1.15880</strain>
    </source>
</reference>
<dbReference type="Pfam" id="PF12697">
    <property type="entry name" value="Abhydrolase_6"/>
    <property type="match status" value="1"/>
</dbReference>
<reference evidence="2" key="2">
    <citation type="submission" date="2020-09" db="EMBL/GenBank/DDBJ databases">
        <authorList>
            <person name="Sun Q."/>
            <person name="Zhou Y."/>
        </authorList>
    </citation>
    <scope>NUCLEOTIDE SEQUENCE</scope>
    <source>
        <strain evidence="2">CGMCC 1.15880</strain>
    </source>
</reference>
<dbReference type="AlphaFoldDB" id="A0A916QSQ2"/>
<proteinExistence type="predicted"/>
<organism evidence="2 3">
    <name type="scientific">Neptunicoccus cionae</name>
    <dbReference type="NCBI Taxonomy" id="2035344"/>
    <lineage>
        <taxon>Bacteria</taxon>
        <taxon>Pseudomonadati</taxon>
        <taxon>Pseudomonadota</taxon>
        <taxon>Alphaproteobacteria</taxon>
        <taxon>Rhodobacterales</taxon>
        <taxon>Paracoccaceae</taxon>
        <taxon>Neptunicoccus</taxon>
    </lineage>
</organism>
<dbReference type="RefSeq" id="WP_188670537.1">
    <property type="nucleotide sequence ID" value="NZ_BMKA01000001.1"/>
</dbReference>
<evidence type="ECO:0000259" key="1">
    <source>
        <dbReference type="Pfam" id="PF12697"/>
    </source>
</evidence>
<keyword evidence="2" id="KW-0378">Hydrolase</keyword>
<dbReference type="PANTHER" id="PTHR43798">
    <property type="entry name" value="MONOACYLGLYCEROL LIPASE"/>
    <property type="match status" value="1"/>
</dbReference>
<dbReference type="Gene3D" id="3.40.50.1820">
    <property type="entry name" value="alpha/beta hydrolase"/>
    <property type="match status" value="1"/>
</dbReference>
<evidence type="ECO:0000313" key="2">
    <source>
        <dbReference type="EMBL" id="GGA07966.1"/>
    </source>
</evidence>
<accession>A0A916QSQ2</accession>
<dbReference type="GO" id="GO:0016787">
    <property type="term" value="F:hydrolase activity"/>
    <property type="evidence" value="ECO:0007669"/>
    <property type="project" value="UniProtKB-KW"/>
</dbReference>
<gene>
    <name evidence="2" type="ORF">GCM10011498_04730</name>
</gene>
<evidence type="ECO:0000313" key="3">
    <source>
        <dbReference type="Proteomes" id="UP000628017"/>
    </source>
</evidence>
<dbReference type="SUPFAM" id="SSF53474">
    <property type="entry name" value="alpha/beta-Hydrolases"/>
    <property type="match status" value="1"/>
</dbReference>
<feature type="domain" description="AB hydrolase-1" evidence="1">
    <location>
        <begin position="22"/>
        <end position="257"/>
    </location>
</feature>